<reference evidence="2 3" key="1">
    <citation type="submission" date="2018-02" db="EMBL/GenBank/DDBJ databases">
        <title>Reclassifiation of [Polyangium] brachysporum DSM 7029 as Guopingzhaonella breviflexa gen. nov., sp. nov., a member of the family Comamonadaceae.</title>
        <authorList>
            <person name="Tang B."/>
        </authorList>
    </citation>
    <scope>NUCLEOTIDE SEQUENCE [LARGE SCALE GENOMIC DNA]</scope>
    <source>
        <strain evidence="2 3">BCRC 80649</strain>
    </source>
</reference>
<evidence type="ECO:0000313" key="3">
    <source>
        <dbReference type="Proteomes" id="UP000238605"/>
    </source>
</evidence>
<gene>
    <name evidence="2" type="ORF">C1704_10415</name>
</gene>
<keyword evidence="3" id="KW-1185">Reference proteome</keyword>
<dbReference type="Proteomes" id="UP000238605">
    <property type="component" value="Unassembled WGS sequence"/>
</dbReference>
<dbReference type="HAMAP" id="MF_01584">
    <property type="entry name" value="UPF0502"/>
    <property type="match status" value="1"/>
</dbReference>
<dbReference type="InterPro" id="IPR036390">
    <property type="entry name" value="WH_DNA-bd_sf"/>
</dbReference>
<dbReference type="PANTHER" id="PTHR38768:SF1">
    <property type="entry name" value="UPF0502 PROTEIN YCEH"/>
    <property type="match status" value="1"/>
</dbReference>
<dbReference type="Pfam" id="PF04337">
    <property type="entry name" value="DUF480"/>
    <property type="match status" value="1"/>
</dbReference>
<dbReference type="PANTHER" id="PTHR38768">
    <property type="entry name" value="UPF0502 PROTEIN YCEH"/>
    <property type="match status" value="1"/>
</dbReference>
<dbReference type="SUPFAM" id="SSF46785">
    <property type="entry name" value="Winged helix' DNA-binding domain"/>
    <property type="match status" value="2"/>
</dbReference>
<dbReference type="AlphaFoldDB" id="A0A2S5STK7"/>
<sequence>MLQRESLHQRGRDRRRRWVRPVSAAPRLRELTPVECRVLGVLIEKQLTVPDTYPLSLNALVAGCNQKTARQPVMDLTESQVQEAVDELRGLSLVLQSSGSRVSRYEHNTQRVLALPSQSVVLLALLMLRGPQTAAELRIHSERMHRFADTSSVEAFLDELASRDPALVVRLPRAPGMREARWAHLVGAAPALQDTFEPDTPPAPVTASLQAEVAELRRLVDHLYRELGMDKPAA</sequence>
<evidence type="ECO:0000313" key="2">
    <source>
        <dbReference type="EMBL" id="PPE66075.1"/>
    </source>
</evidence>
<name>A0A2S5STK7_9BURK</name>
<accession>A0A2S5STK7</accession>
<dbReference type="InterPro" id="IPR007432">
    <property type="entry name" value="DUF480"/>
</dbReference>
<proteinExistence type="inferred from homology"/>
<comment type="caution">
    <text evidence="2">The sequence shown here is derived from an EMBL/GenBank/DDBJ whole genome shotgun (WGS) entry which is preliminary data.</text>
</comment>
<dbReference type="EMBL" id="PSNX01000009">
    <property type="protein sequence ID" value="PPE66075.1"/>
    <property type="molecule type" value="Genomic_DNA"/>
</dbReference>
<dbReference type="OrthoDB" id="9784785at2"/>
<protein>
    <submittedName>
        <fullName evidence="2">DUF480 domain-containing protein</fullName>
    </submittedName>
</protein>
<evidence type="ECO:0000256" key="1">
    <source>
        <dbReference type="HAMAP-Rule" id="MF_01584"/>
    </source>
</evidence>
<organism evidence="2 3">
    <name type="scientific">Caldimonas caldifontis</name>
    <dbReference type="NCBI Taxonomy" id="1452508"/>
    <lineage>
        <taxon>Bacteria</taxon>
        <taxon>Pseudomonadati</taxon>
        <taxon>Pseudomonadota</taxon>
        <taxon>Betaproteobacteria</taxon>
        <taxon>Burkholderiales</taxon>
        <taxon>Sphaerotilaceae</taxon>
        <taxon>Caldimonas</taxon>
    </lineage>
</organism>
<dbReference type="InterPro" id="IPR036388">
    <property type="entry name" value="WH-like_DNA-bd_sf"/>
</dbReference>
<comment type="similarity">
    <text evidence="1">Belongs to the UPF0502 family.</text>
</comment>
<dbReference type="Gene3D" id="1.10.10.10">
    <property type="entry name" value="Winged helix-like DNA-binding domain superfamily/Winged helix DNA-binding domain"/>
    <property type="match status" value="2"/>
</dbReference>